<feature type="transmembrane region" description="Helical" evidence="1">
    <location>
        <begin position="105"/>
        <end position="125"/>
    </location>
</feature>
<name>A0ABW9RTS1_9BACT</name>
<feature type="transmembrane region" description="Helical" evidence="1">
    <location>
        <begin position="199"/>
        <end position="224"/>
    </location>
</feature>
<dbReference type="EMBL" id="SMLW01000581">
    <property type="protein sequence ID" value="MTI26450.1"/>
    <property type="molecule type" value="Genomic_DNA"/>
</dbReference>
<accession>A0ABW9RTS1</accession>
<feature type="transmembrane region" description="Helical" evidence="1">
    <location>
        <begin position="161"/>
        <end position="179"/>
    </location>
</feature>
<dbReference type="SUPFAM" id="SSF81343">
    <property type="entry name" value="Fumarate reductase respiratory complex transmembrane subunits"/>
    <property type="match status" value="1"/>
</dbReference>
<dbReference type="Proteomes" id="UP000798808">
    <property type="component" value="Unassembled WGS sequence"/>
</dbReference>
<proteinExistence type="predicted"/>
<keyword evidence="1" id="KW-0812">Transmembrane</keyword>
<keyword evidence="3" id="KW-1185">Reference proteome</keyword>
<reference evidence="2 3" key="1">
    <citation type="submission" date="2019-02" db="EMBL/GenBank/DDBJ databases">
        <authorList>
            <person name="Goldberg S.R."/>
            <person name="Haltli B.A."/>
            <person name="Correa H."/>
            <person name="Russell K.G."/>
        </authorList>
    </citation>
    <scope>NUCLEOTIDE SEQUENCE [LARGE SCALE GENOMIC DNA]</scope>
    <source>
        <strain evidence="2 3">JCM 16186</strain>
    </source>
</reference>
<evidence type="ECO:0000313" key="3">
    <source>
        <dbReference type="Proteomes" id="UP000798808"/>
    </source>
</evidence>
<dbReference type="InterPro" id="IPR011138">
    <property type="entry name" value="Cytochrome_b-558"/>
</dbReference>
<protein>
    <submittedName>
        <fullName evidence="2">Succinate dehydrogenase cytochrome b subunit</fullName>
    </submittedName>
</protein>
<organism evidence="2 3">
    <name type="scientific">Fulvivirga kasyanovii</name>
    <dbReference type="NCBI Taxonomy" id="396812"/>
    <lineage>
        <taxon>Bacteria</taxon>
        <taxon>Pseudomonadati</taxon>
        <taxon>Bacteroidota</taxon>
        <taxon>Cytophagia</taxon>
        <taxon>Cytophagales</taxon>
        <taxon>Fulvivirgaceae</taxon>
        <taxon>Fulvivirga</taxon>
    </lineage>
</organism>
<keyword evidence="1" id="KW-0472">Membrane</keyword>
<comment type="caution">
    <text evidence="2">The sequence shown here is derived from an EMBL/GenBank/DDBJ whole genome shotgun (WGS) entry which is preliminary data.</text>
</comment>
<dbReference type="Gene3D" id="1.20.1300.10">
    <property type="entry name" value="Fumarate reductase/succinate dehydrogenase, transmembrane subunit"/>
    <property type="match status" value="1"/>
</dbReference>
<feature type="transmembrane region" description="Helical" evidence="1">
    <location>
        <begin position="66"/>
        <end position="84"/>
    </location>
</feature>
<dbReference type="NCBIfam" id="TIGR02046">
    <property type="entry name" value="sdhC_b558_fam"/>
    <property type="match status" value="1"/>
</dbReference>
<sequence>MSWFTKAMSSTLGKKLLMALTGLFLVIFLVVHLSGNLQLLLNDEGRAFNVYAKFMTTNPLIKTTSFILYAAFIVHIIWAIILTVNNKKARPVGYAKTSASTNSTWSSRNMGILGTIIFIFLVIHLKNFWYVMHWGPIDMVKYEGQEYRDLYATVDMAFSQLWYVVLYVVAMLGLMFHLYHGFSSAFQTLGLNHVKYNPVIKFVGVAFAIIVPAMFAAIPVIIYFKNF</sequence>
<dbReference type="InterPro" id="IPR034804">
    <property type="entry name" value="SQR/QFR_C/D"/>
</dbReference>
<evidence type="ECO:0000313" key="2">
    <source>
        <dbReference type="EMBL" id="MTI26450.1"/>
    </source>
</evidence>
<gene>
    <name evidence="2" type="ORF">E1163_15940</name>
</gene>
<dbReference type="RefSeq" id="WP_155173463.1">
    <property type="nucleotide sequence ID" value="NZ_BAAAFL010000016.1"/>
</dbReference>
<evidence type="ECO:0000256" key="1">
    <source>
        <dbReference type="SAM" id="Phobius"/>
    </source>
</evidence>
<keyword evidence="1" id="KW-1133">Transmembrane helix</keyword>
<dbReference type="CDD" id="cd03498">
    <property type="entry name" value="SQR_TypeB_2_TM"/>
    <property type="match status" value="1"/>
</dbReference>